<keyword evidence="3" id="KW-1185">Reference proteome</keyword>
<dbReference type="InterPro" id="IPR025669">
    <property type="entry name" value="AAA_dom"/>
</dbReference>
<dbReference type="PANTHER" id="PTHR13696">
    <property type="entry name" value="P-LOOP CONTAINING NUCLEOSIDE TRIPHOSPHATE HYDROLASE"/>
    <property type="match status" value="1"/>
</dbReference>
<dbReference type="InterPro" id="IPR050678">
    <property type="entry name" value="DNA_Partitioning_ATPase"/>
</dbReference>
<feature type="domain" description="AAA" evidence="1">
    <location>
        <begin position="1"/>
        <end position="178"/>
    </location>
</feature>
<protein>
    <submittedName>
        <fullName evidence="2">ATPases involved in chromosome partitioning</fullName>
    </submittedName>
</protein>
<dbReference type="EMBL" id="AM180252">
    <property type="protein sequence ID" value="CAJ55194.1"/>
    <property type="molecule type" value="Genomic_DNA"/>
</dbReference>
<dbReference type="eggNOG" id="COG1192">
    <property type="taxonomic scope" value="Bacteria"/>
</dbReference>
<accession>Q1MP83</accession>
<reference evidence="2 3" key="1">
    <citation type="submission" date="2005-11" db="EMBL/GenBank/DDBJ databases">
        <title>The complete genome sequence of Lawsonia intracellularis: the causative agent of proliferative enteropathy.</title>
        <authorList>
            <person name="Kaur K."/>
            <person name="Zhang Q."/>
            <person name="Beckler D."/>
            <person name="Munir S."/>
            <person name="Li L."/>
            <person name="Kinsley K."/>
            <person name="Herron L."/>
            <person name="Peterson A."/>
            <person name="May B."/>
            <person name="Singh S."/>
            <person name="Gebhart C."/>
            <person name="Kapur V."/>
        </authorList>
    </citation>
    <scope>NUCLEOTIDE SEQUENCE [LARGE SCALE GENOMIC DNA]</scope>
    <source>
        <strain evidence="2 3">PHE/MN1-00</strain>
    </source>
</reference>
<gene>
    <name evidence="2" type="primary">soj</name>
    <name evidence="2" type="ordered locus">LI1140</name>
</gene>
<dbReference type="Pfam" id="PF13614">
    <property type="entry name" value="AAA_31"/>
    <property type="match status" value="1"/>
</dbReference>
<dbReference type="OrthoDB" id="9815116at2"/>
<evidence type="ECO:0000259" key="1">
    <source>
        <dbReference type="Pfam" id="PF13614"/>
    </source>
</evidence>
<dbReference type="CDD" id="cd02042">
    <property type="entry name" value="ParAB_family"/>
    <property type="match status" value="1"/>
</dbReference>
<dbReference type="Gene3D" id="3.40.50.300">
    <property type="entry name" value="P-loop containing nucleotide triphosphate hydrolases"/>
    <property type="match status" value="1"/>
</dbReference>
<organism evidence="2 3">
    <name type="scientific">Lawsonia intracellularis (strain PHE/MN1-00)</name>
    <dbReference type="NCBI Taxonomy" id="363253"/>
    <lineage>
        <taxon>Bacteria</taxon>
        <taxon>Pseudomonadati</taxon>
        <taxon>Thermodesulfobacteriota</taxon>
        <taxon>Desulfovibrionia</taxon>
        <taxon>Desulfovibrionales</taxon>
        <taxon>Desulfovibrionaceae</taxon>
        <taxon>Lawsonia</taxon>
    </lineage>
</organism>
<dbReference type="FunFam" id="3.40.50.300:FF:000285">
    <property type="entry name" value="Sporulation initiation inhibitor Soj"/>
    <property type="match status" value="1"/>
</dbReference>
<dbReference type="RefSeq" id="WP_011527223.1">
    <property type="nucleotide sequence ID" value="NC_008011.1"/>
</dbReference>
<dbReference type="Proteomes" id="UP000002430">
    <property type="component" value="Chromosome"/>
</dbReference>
<evidence type="ECO:0000313" key="2">
    <source>
        <dbReference type="EMBL" id="CAJ55194.1"/>
    </source>
</evidence>
<dbReference type="HOGENOM" id="CLU_037612_1_2_7"/>
<dbReference type="InterPro" id="IPR027417">
    <property type="entry name" value="P-loop_NTPase"/>
</dbReference>
<proteinExistence type="predicted"/>
<sequence>MKIIAIANQKGGVGKTTTALSLVAALTRKKKKVLFIDLDPHVCASVHLRYYPKGQVNTLYQILIANREELPLIWSKVILKRDSQAWDVVSGDTRLSEMESILHPFKRKGFILKYALSLLSDKYDFIIIDCPPQSGVLLINALVAADLLLIPIQTDFLALHGLKLLCDTVKIINRRLQQPIPYRAVATMYDKRTKACRHILEVLQLKMKNIMFSTVVPIDTKLKEASTAGKVIFEYDAFSRGALAYESLAEEVVSLW</sequence>
<dbReference type="AlphaFoldDB" id="Q1MP83"/>
<dbReference type="SUPFAM" id="SSF52540">
    <property type="entry name" value="P-loop containing nucleoside triphosphate hydrolases"/>
    <property type="match status" value="1"/>
</dbReference>
<dbReference type="STRING" id="363253.LI1140"/>
<dbReference type="PANTHER" id="PTHR13696:SF69">
    <property type="entry name" value="PLASMID PARTITIONING PROTEIN-RELATED"/>
    <property type="match status" value="1"/>
</dbReference>
<evidence type="ECO:0000313" key="3">
    <source>
        <dbReference type="Proteomes" id="UP000002430"/>
    </source>
</evidence>
<dbReference type="KEGG" id="lip:LI1140"/>
<dbReference type="PIRSF" id="PIRSF009320">
    <property type="entry name" value="Nuc_binding_HP_1000"/>
    <property type="match status" value="1"/>
</dbReference>
<name>Q1MP83_LAWIP</name>